<dbReference type="PANTHER" id="PTHR23355">
    <property type="entry name" value="RIBONUCLEASE"/>
    <property type="match status" value="1"/>
</dbReference>
<comment type="function">
    <text evidence="8">3'-5' exoribonuclease that releases 5'-nucleoside monophosphates and is involved in maturation of structured RNAs.</text>
</comment>
<name>A0AAW9SG84_9BACT</name>
<dbReference type="Proteomes" id="UP001403385">
    <property type="component" value="Unassembled WGS sequence"/>
</dbReference>
<dbReference type="SUPFAM" id="SSF50249">
    <property type="entry name" value="Nucleic acid-binding proteins"/>
    <property type="match status" value="4"/>
</dbReference>
<dbReference type="EMBL" id="JBDKWZ010000013">
    <property type="protein sequence ID" value="MEN7550263.1"/>
    <property type="molecule type" value="Genomic_DNA"/>
</dbReference>
<evidence type="ECO:0000256" key="5">
    <source>
        <dbReference type="ARBA" id="ARBA00022801"/>
    </source>
</evidence>
<keyword evidence="5 8" id="KW-0378">Hydrolase</keyword>
<accession>A0AAW9SG84</accession>
<keyword evidence="3 8" id="KW-0963">Cytoplasm</keyword>
<organism evidence="10 11">
    <name type="scientific">Rapidithrix thailandica</name>
    <dbReference type="NCBI Taxonomy" id="413964"/>
    <lineage>
        <taxon>Bacteria</taxon>
        <taxon>Pseudomonadati</taxon>
        <taxon>Bacteroidota</taxon>
        <taxon>Cytophagia</taxon>
        <taxon>Cytophagales</taxon>
        <taxon>Flammeovirgaceae</taxon>
        <taxon>Rapidithrix</taxon>
    </lineage>
</organism>
<evidence type="ECO:0000256" key="8">
    <source>
        <dbReference type="HAMAP-Rule" id="MF_01895"/>
    </source>
</evidence>
<dbReference type="InterPro" id="IPR040476">
    <property type="entry name" value="CSD2"/>
</dbReference>
<dbReference type="CDD" id="cd04471">
    <property type="entry name" value="S1_RNase_R"/>
    <property type="match status" value="1"/>
</dbReference>
<comment type="subcellular location">
    <subcellularLocation>
        <location evidence="2 8">Cytoplasm</location>
    </subcellularLocation>
</comment>
<dbReference type="InterPro" id="IPR050180">
    <property type="entry name" value="RNR_Ribonuclease"/>
</dbReference>
<dbReference type="InterPro" id="IPR022966">
    <property type="entry name" value="RNase_II/R_CS"/>
</dbReference>
<dbReference type="NCBIfam" id="TIGR00358">
    <property type="entry name" value="3_prime_RNase"/>
    <property type="match status" value="1"/>
</dbReference>
<comment type="similarity">
    <text evidence="8">Belongs to the RNR ribonuclease family. RNase R subfamily.</text>
</comment>
<dbReference type="GO" id="GO:0006402">
    <property type="term" value="P:mRNA catabolic process"/>
    <property type="evidence" value="ECO:0007669"/>
    <property type="project" value="TreeGrafter"/>
</dbReference>
<dbReference type="AlphaFoldDB" id="A0AAW9SG84"/>
<evidence type="ECO:0000256" key="2">
    <source>
        <dbReference type="ARBA" id="ARBA00004496"/>
    </source>
</evidence>
<dbReference type="SMART" id="SM00316">
    <property type="entry name" value="S1"/>
    <property type="match status" value="1"/>
</dbReference>
<dbReference type="PANTHER" id="PTHR23355:SF9">
    <property type="entry name" value="DIS3-LIKE EXONUCLEASE 2"/>
    <property type="match status" value="1"/>
</dbReference>
<dbReference type="SMART" id="SM00357">
    <property type="entry name" value="CSP"/>
    <property type="match status" value="2"/>
</dbReference>
<keyword evidence="7 8" id="KW-0694">RNA-binding</keyword>
<dbReference type="Gene3D" id="2.40.50.140">
    <property type="entry name" value="Nucleic acid-binding proteins"/>
    <property type="match status" value="3"/>
</dbReference>
<dbReference type="InterPro" id="IPR011129">
    <property type="entry name" value="CSD"/>
</dbReference>
<evidence type="ECO:0000256" key="4">
    <source>
        <dbReference type="ARBA" id="ARBA00022722"/>
    </source>
</evidence>
<dbReference type="RefSeq" id="WP_346823044.1">
    <property type="nucleotide sequence ID" value="NZ_JBDKWZ010000013.1"/>
</dbReference>
<dbReference type="InterPro" id="IPR001900">
    <property type="entry name" value="RNase_II/R"/>
</dbReference>
<dbReference type="EC" id="3.1.13.1" evidence="8"/>
<evidence type="ECO:0000313" key="11">
    <source>
        <dbReference type="Proteomes" id="UP001403385"/>
    </source>
</evidence>
<evidence type="ECO:0000256" key="1">
    <source>
        <dbReference type="ARBA" id="ARBA00001849"/>
    </source>
</evidence>
<dbReference type="SMART" id="SM00955">
    <property type="entry name" value="RNB"/>
    <property type="match status" value="1"/>
</dbReference>
<dbReference type="Pfam" id="PF17876">
    <property type="entry name" value="CSD2"/>
    <property type="match status" value="1"/>
</dbReference>
<dbReference type="GO" id="GO:0005829">
    <property type="term" value="C:cytosol"/>
    <property type="evidence" value="ECO:0007669"/>
    <property type="project" value="UniProtKB-ARBA"/>
</dbReference>
<dbReference type="Pfam" id="PF08206">
    <property type="entry name" value="OB_RNB"/>
    <property type="match status" value="1"/>
</dbReference>
<protein>
    <recommendedName>
        <fullName evidence="8">Ribonuclease R</fullName>
        <shortName evidence="8">RNase R</shortName>
        <ecNumber evidence="8">3.1.13.1</ecNumber>
    </recommendedName>
</protein>
<feature type="domain" description="S1 motif" evidence="9">
    <location>
        <begin position="635"/>
        <end position="716"/>
    </location>
</feature>
<dbReference type="InterPro" id="IPR003029">
    <property type="entry name" value="S1_domain"/>
</dbReference>
<comment type="caution">
    <text evidence="10">The sequence shown here is derived from an EMBL/GenBank/DDBJ whole genome shotgun (WGS) entry which is preliminary data.</text>
</comment>
<keyword evidence="6 8" id="KW-0269">Exonuclease</keyword>
<dbReference type="GO" id="GO:0008859">
    <property type="term" value="F:exoribonuclease II activity"/>
    <property type="evidence" value="ECO:0007669"/>
    <property type="project" value="UniProtKB-UniRule"/>
</dbReference>
<gene>
    <name evidence="8 10" type="primary">rnr</name>
    <name evidence="10" type="ORF">AAG747_20255</name>
</gene>
<evidence type="ECO:0000313" key="10">
    <source>
        <dbReference type="EMBL" id="MEN7550263.1"/>
    </source>
</evidence>
<evidence type="ECO:0000259" key="9">
    <source>
        <dbReference type="PROSITE" id="PS50126"/>
    </source>
</evidence>
<dbReference type="Pfam" id="PF00773">
    <property type="entry name" value="RNB"/>
    <property type="match status" value="1"/>
</dbReference>
<dbReference type="InterPro" id="IPR011805">
    <property type="entry name" value="RNase_R"/>
</dbReference>
<dbReference type="PROSITE" id="PS01175">
    <property type="entry name" value="RIBONUCLEASE_II"/>
    <property type="match status" value="1"/>
</dbReference>
<dbReference type="Pfam" id="PF00575">
    <property type="entry name" value="S1"/>
    <property type="match status" value="1"/>
</dbReference>
<evidence type="ECO:0000256" key="3">
    <source>
        <dbReference type="ARBA" id="ARBA00022490"/>
    </source>
</evidence>
<dbReference type="HAMAP" id="MF_01895">
    <property type="entry name" value="RNase_R"/>
    <property type="match status" value="1"/>
</dbReference>
<comment type="catalytic activity">
    <reaction evidence="1 8">
        <text>Exonucleolytic cleavage in the 3'- to 5'-direction to yield nucleoside 5'-phosphates.</text>
        <dbReference type="EC" id="3.1.13.1"/>
    </reaction>
</comment>
<evidence type="ECO:0000256" key="7">
    <source>
        <dbReference type="ARBA" id="ARBA00022884"/>
    </source>
</evidence>
<dbReference type="InterPro" id="IPR013223">
    <property type="entry name" value="RNase_B_OB_dom"/>
</dbReference>
<sequence>MKRQNKTKQKKKTTKRVKVTAQLGNQIISFLNNVAPQKQSIKTLYKTFKVKDKKSRKEFLHFILHLADEGFIKRIKGTYFQGTREADSFEGVVDYVNPHYAYILVEGMEKDIWVSSNNLNRALDGDRVQIRTFYNNRRNRLEGEVTEVVKRSRSEFVGTIEISSRFAFVIVDDRKMHFDVFVNLDDIQEAQHGERVIVEITEWSPTDKNPVGIVKRVLGKSGENETEIHAIMFEYGLPFNFPEHVELAAANIPDKISQKEIDKRRDMREVTTFTIDPFNAKDFDDALSIRKTAEGHWEIGIHIADVTHYVKPNTELEMEAYNRATSVYLVDRTVPMLPEKLSNQLCSLRPHEDKLTFSAVFVLDEYAQVQSEWFGRTVIHSDRRFTYEEAQEAIETGEGDFTTEINTLNELAKKLQKERFAHGAISFESVELVFHLDETGSPLGLFPKVRKDAHKLIEEFMLLANKKVAEFVFRQKEKGKPKTMVYRTHDNPDPEKVANFSNFAKRFGYELNLNETNLASSLNQLAKELEGKPEQNIIESQAIRAMAKAVYTTQPLGHYGLGFKHYSHFTSPIRRYPDMMAHRLLQQYLDGGNAADKAEFEERCKHSSERERRAVEAERASIKFKQVEFMQNYIDEEMEGIVSGVTEWGIYVELNTTKCEGMVRLSSMQDDFYYYDEENKQVIGKKYKQTYAIGDPVKILVKNTNIAKRTIDFEML</sequence>
<dbReference type="InterPro" id="IPR012340">
    <property type="entry name" value="NA-bd_OB-fold"/>
</dbReference>
<dbReference type="GO" id="GO:0003723">
    <property type="term" value="F:RNA binding"/>
    <property type="evidence" value="ECO:0007669"/>
    <property type="project" value="UniProtKB-UniRule"/>
</dbReference>
<dbReference type="NCBIfam" id="TIGR02063">
    <property type="entry name" value="RNase_R"/>
    <property type="match status" value="1"/>
</dbReference>
<keyword evidence="11" id="KW-1185">Reference proteome</keyword>
<dbReference type="InterPro" id="IPR004476">
    <property type="entry name" value="RNase_II/RNase_R"/>
</dbReference>
<keyword evidence="4 8" id="KW-0540">Nuclease</keyword>
<dbReference type="PROSITE" id="PS50126">
    <property type="entry name" value="S1"/>
    <property type="match status" value="1"/>
</dbReference>
<reference evidence="10 11" key="1">
    <citation type="submission" date="2024-04" db="EMBL/GenBank/DDBJ databases">
        <title>Novel genus in family Flammeovirgaceae.</title>
        <authorList>
            <person name="Nguyen T.H."/>
            <person name="Vuong T.Q."/>
            <person name="Le H."/>
            <person name="Kim S.-G."/>
        </authorList>
    </citation>
    <scope>NUCLEOTIDE SEQUENCE [LARGE SCALE GENOMIC DNA]</scope>
    <source>
        <strain evidence="10 11">JCM 23209</strain>
    </source>
</reference>
<evidence type="ECO:0000256" key="6">
    <source>
        <dbReference type="ARBA" id="ARBA00022839"/>
    </source>
</evidence>
<proteinExistence type="inferred from homology"/>